<dbReference type="InterPro" id="IPR049244">
    <property type="entry name" value="DUF6879"/>
</dbReference>
<reference evidence="2 3" key="1">
    <citation type="submission" date="2019-03" db="EMBL/GenBank/DDBJ databases">
        <title>Genomic Encyclopedia of Type Strains, Phase IV (KMG-IV): sequencing the most valuable type-strain genomes for metagenomic binning, comparative biology and taxonomic classification.</title>
        <authorList>
            <person name="Goeker M."/>
        </authorList>
    </citation>
    <scope>NUCLEOTIDE SEQUENCE [LARGE SCALE GENOMIC DNA]</scope>
    <source>
        <strain evidence="2 3">DSM 46770</strain>
    </source>
</reference>
<dbReference type="AlphaFoldDB" id="A0A4R6UPW6"/>
<comment type="caution">
    <text evidence="2">The sequence shown here is derived from an EMBL/GenBank/DDBJ whole genome shotgun (WGS) entry which is preliminary data.</text>
</comment>
<accession>A0A4R6UPW6</accession>
<proteinExistence type="predicted"/>
<dbReference type="Pfam" id="PF21806">
    <property type="entry name" value="DUF6879"/>
    <property type="match status" value="1"/>
</dbReference>
<protein>
    <recommendedName>
        <fullName evidence="1">DUF6879 domain-containing protein</fullName>
    </recommendedName>
</protein>
<sequence length="189" mass="22019">MTPQRGSHPVDEEEFEQLFARFRYTAFRLETLQHYSVDYEDAPFRRFLAGGQPEHSAVLSDWGEEIRAGIGEGRTYRRVHVVTEPLSDYVRFECSWGYPRNVAAGEDIRILAVPEGEWPEGIPRLDYWLFDSHRLLRMNYGPDGSMLTPELVEDPEQVVAANLWRDRALHLSVPFTEYQARFDAAMRPR</sequence>
<keyword evidence="3" id="KW-1185">Reference proteome</keyword>
<evidence type="ECO:0000313" key="2">
    <source>
        <dbReference type="EMBL" id="TDQ49270.1"/>
    </source>
</evidence>
<feature type="domain" description="DUF6879" evidence="1">
    <location>
        <begin position="13"/>
        <end position="179"/>
    </location>
</feature>
<evidence type="ECO:0000259" key="1">
    <source>
        <dbReference type="Pfam" id="PF21806"/>
    </source>
</evidence>
<dbReference type="EMBL" id="SNYN01000016">
    <property type="protein sequence ID" value="TDQ49270.1"/>
    <property type="molecule type" value="Genomic_DNA"/>
</dbReference>
<name>A0A4R6UPW6_9ACTN</name>
<dbReference type="OrthoDB" id="3821358at2"/>
<dbReference type="Proteomes" id="UP000295281">
    <property type="component" value="Unassembled WGS sequence"/>
</dbReference>
<dbReference type="RefSeq" id="WP_133742538.1">
    <property type="nucleotide sequence ID" value="NZ_SNYN01000016.1"/>
</dbReference>
<gene>
    <name evidence="2" type="ORF">EV190_11666</name>
</gene>
<evidence type="ECO:0000313" key="3">
    <source>
        <dbReference type="Proteomes" id="UP000295281"/>
    </source>
</evidence>
<organism evidence="2 3">
    <name type="scientific">Actinorugispora endophytica</name>
    <dbReference type="NCBI Taxonomy" id="1605990"/>
    <lineage>
        <taxon>Bacteria</taxon>
        <taxon>Bacillati</taxon>
        <taxon>Actinomycetota</taxon>
        <taxon>Actinomycetes</taxon>
        <taxon>Streptosporangiales</taxon>
        <taxon>Nocardiopsidaceae</taxon>
        <taxon>Actinorugispora</taxon>
    </lineage>
</organism>